<gene>
    <name evidence="1" type="ORF">Vadar_002248</name>
</gene>
<dbReference type="Proteomes" id="UP000828048">
    <property type="component" value="Chromosome 11"/>
</dbReference>
<sequence length="100" mass="11587">MSNVDVIFIIRNKTKIIQRQQHLPNQTLRKKLTFILLMEESLPHGKILNREQEEVLRSKPHVAAAIDELEKLQVDDADQDAREGVLLDIRLSDCDESKPF</sequence>
<evidence type="ECO:0000313" key="2">
    <source>
        <dbReference type="Proteomes" id="UP000828048"/>
    </source>
</evidence>
<dbReference type="EMBL" id="CM037161">
    <property type="protein sequence ID" value="KAH7853424.1"/>
    <property type="molecule type" value="Genomic_DNA"/>
</dbReference>
<proteinExistence type="predicted"/>
<evidence type="ECO:0000313" key="1">
    <source>
        <dbReference type="EMBL" id="KAH7853424.1"/>
    </source>
</evidence>
<reference evidence="1 2" key="1">
    <citation type="journal article" date="2021" name="Hortic Res">
        <title>High-quality reference genome and annotation aids understanding of berry development for evergreen blueberry (Vaccinium darrowii).</title>
        <authorList>
            <person name="Yu J."/>
            <person name="Hulse-Kemp A.M."/>
            <person name="Babiker E."/>
            <person name="Staton M."/>
        </authorList>
    </citation>
    <scope>NUCLEOTIDE SEQUENCE [LARGE SCALE GENOMIC DNA]</scope>
    <source>
        <strain evidence="2">cv. NJ 8807/NJ 8810</strain>
        <tissue evidence="1">Young leaf</tissue>
    </source>
</reference>
<organism evidence="1 2">
    <name type="scientific">Vaccinium darrowii</name>
    <dbReference type="NCBI Taxonomy" id="229202"/>
    <lineage>
        <taxon>Eukaryota</taxon>
        <taxon>Viridiplantae</taxon>
        <taxon>Streptophyta</taxon>
        <taxon>Embryophyta</taxon>
        <taxon>Tracheophyta</taxon>
        <taxon>Spermatophyta</taxon>
        <taxon>Magnoliopsida</taxon>
        <taxon>eudicotyledons</taxon>
        <taxon>Gunneridae</taxon>
        <taxon>Pentapetalae</taxon>
        <taxon>asterids</taxon>
        <taxon>Ericales</taxon>
        <taxon>Ericaceae</taxon>
        <taxon>Vaccinioideae</taxon>
        <taxon>Vaccinieae</taxon>
        <taxon>Vaccinium</taxon>
    </lineage>
</organism>
<accession>A0ACB7YJV2</accession>
<name>A0ACB7YJV2_9ERIC</name>
<protein>
    <submittedName>
        <fullName evidence="1">Uncharacterized protein</fullName>
    </submittedName>
</protein>
<comment type="caution">
    <text evidence="1">The sequence shown here is derived from an EMBL/GenBank/DDBJ whole genome shotgun (WGS) entry which is preliminary data.</text>
</comment>
<keyword evidence="2" id="KW-1185">Reference proteome</keyword>